<dbReference type="SMR" id="A2EJ30"/>
<dbReference type="Pfam" id="PF12810">
    <property type="entry name" value="ALK_LTK_GRD"/>
    <property type="match status" value="1"/>
</dbReference>
<feature type="domain" description="ALK/LTK-like glycine-rich" evidence="16">
    <location>
        <begin position="51"/>
        <end position="327"/>
    </location>
</feature>
<keyword evidence="7" id="KW-0547">Nucleotide-binding</keyword>
<comment type="subcellular location">
    <subcellularLocation>
        <location evidence="1">Cell membrane</location>
        <topology evidence="1">Single-pass type I membrane protein</topology>
    </subcellularLocation>
</comment>
<evidence type="ECO:0000313" key="18">
    <source>
        <dbReference type="Proteomes" id="UP000001542"/>
    </source>
</evidence>
<keyword evidence="8" id="KW-0418">Kinase</keyword>
<keyword evidence="9" id="KW-0067">ATP-binding</keyword>
<evidence type="ECO:0000259" key="16">
    <source>
        <dbReference type="Pfam" id="PF12810"/>
    </source>
</evidence>
<gene>
    <name evidence="17" type="ORF">TVAG_139630</name>
</gene>
<dbReference type="GO" id="GO:0005524">
    <property type="term" value="F:ATP binding"/>
    <property type="evidence" value="ECO:0007669"/>
    <property type="project" value="UniProtKB-KW"/>
</dbReference>
<keyword evidence="13" id="KW-1015">Disulfide bond</keyword>
<evidence type="ECO:0000256" key="7">
    <source>
        <dbReference type="ARBA" id="ARBA00022741"/>
    </source>
</evidence>
<proteinExistence type="predicted"/>
<evidence type="ECO:0000256" key="6">
    <source>
        <dbReference type="ARBA" id="ARBA00022729"/>
    </source>
</evidence>
<evidence type="ECO:0000256" key="15">
    <source>
        <dbReference type="ARBA" id="ARBA00023180"/>
    </source>
</evidence>
<reference evidence="17" key="1">
    <citation type="submission" date="2006-10" db="EMBL/GenBank/DDBJ databases">
        <authorList>
            <person name="Amadeo P."/>
            <person name="Zhao Q."/>
            <person name="Wortman J."/>
            <person name="Fraser-Liggett C."/>
            <person name="Carlton J."/>
        </authorList>
    </citation>
    <scope>NUCLEOTIDE SEQUENCE</scope>
    <source>
        <strain evidence="17">G3</strain>
    </source>
</reference>
<keyword evidence="18" id="KW-1185">Reference proteome</keyword>
<evidence type="ECO:0000256" key="8">
    <source>
        <dbReference type="ARBA" id="ARBA00022777"/>
    </source>
</evidence>
<evidence type="ECO:0000256" key="13">
    <source>
        <dbReference type="ARBA" id="ARBA00023157"/>
    </source>
</evidence>
<keyword evidence="14" id="KW-0675">Receptor</keyword>
<dbReference type="VEuPathDB" id="TrichDB:TVAG_139630"/>
<name>A2EJ30_TRIV3</name>
<dbReference type="GO" id="GO:0004714">
    <property type="term" value="F:transmembrane receptor protein tyrosine kinase activity"/>
    <property type="evidence" value="ECO:0007669"/>
    <property type="project" value="UniProtKB-EC"/>
</dbReference>
<sequence>MSTYGKNTKHLFHVVNKSLGTNSITYYYGGRRAIFKDPCQGSDCTPYMGLFTPGEYKIELWGAGSGFPEHSYGSYGAYVRGTISISTPSVFYIYLGQRGTTSTNLTFNGGTPGLSYYSITSGGGASDIRLVPGNWNSFESLKSRIMVAGAGGGCADHQGGTITGSGGGIKGEDGVFTINSPCLVNDCENQTQRRCYNTIPTGGEQTQSGVDAIYTLRTGKFGIGGYSNQNYLKSPGGAGYYGGGCGASSNCVVSCRAGGSSFVSGMKDCNAISESSSGFDNILHTNQPIHYSGYQFTDTVMLNGGDPEIPKPQNLNFYDGACQITILSDFLSFLQSCQVPYYNYQYFFLSFFIFTDT</sequence>
<evidence type="ECO:0000256" key="9">
    <source>
        <dbReference type="ARBA" id="ARBA00022840"/>
    </source>
</evidence>
<reference evidence="17" key="2">
    <citation type="journal article" date="2007" name="Science">
        <title>Draft genome sequence of the sexually transmitted pathogen Trichomonas vaginalis.</title>
        <authorList>
            <person name="Carlton J.M."/>
            <person name="Hirt R.P."/>
            <person name="Silva J.C."/>
            <person name="Delcher A.L."/>
            <person name="Schatz M."/>
            <person name="Zhao Q."/>
            <person name="Wortman J.R."/>
            <person name="Bidwell S.L."/>
            <person name="Alsmark U.C.M."/>
            <person name="Besteiro S."/>
            <person name="Sicheritz-Ponten T."/>
            <person name="Noel C.J."/>
            <person name="Dacks J.B."/>
            <person name="Foster P.G."/>
            <person name="Simillion C."/>
            <person name="Van de Peer Y."/>
            <person name="Miranda-Saavedra D."/>
            <person name="Barton G.J."/>
            <person name="Westrop G.D."/>
            <person name="Mueller S."/>
            <person name="Dessi D."/>
            <person name="Fiori P.L."/>
            <person name="Ren Q."/>
            <person name="Paulsen I."/>
            <person name="Zhang H."/>
            <person name="Bastida-Corcuera F.D."/>
            <person name="Simoes-Barbosa A."/>
            <person name="Brown M.T."/>
            <person name="Hayes R.D."/>
            <person name="Mukherjee M."/>
            <person name="Okumura C.Y."/>
            <person name="Schneider R."/>
            <person name="Smith A.J."/>
            <person name="Vanacova S."/>
            <person name="Villalvazo M."/>
            <person name="Haas B.J."/>
            <person name="Pertea M."/>
            <person name="Feldblyum T.V."/>
            <person name="Utterback T.R."/>
            <person name="Shu C.L."/>
            <person name="Osoegawa K."/>
            <person name="de Jong P.J."/>
            <person name="Hrdy I."/>
            <person name="Horvathova L."/>
            <person name="Zubacova Z."/>
            <person name="Dolezal P."/>
            <person name="Malik S.B."/>
            <person name="Logsdon J.M. Jr."/>
            <person name="Henze K."/>
            <person name="Gupta A."/>
            <person name="Wang C.C."/>
            <person name="Dunne R.L."/>
            <person name="Upcroft J.A."/>
            <person name="Upcroft P."/>
            <person name="White O."/>
            <person name="Salzberg S.L."/>
            <person name="Tang P."/>
            <person name="Chiu C.-H."/>
            <person name="Lee Y.-S."/>
            <person name="Embley T.M."/>
            <person name="Coombs G.H."/>
            <person name="Mottram J.C."/>
            <person name="Tachezy J."/>
            <person name="Fraser-Liggett C.M."/>
            <person name="Johnson P.J."/>
        </authorList>
    </citation>
    <scope>NUCLEOTIDE SEQUENCE [LARGE SCALE GENOMIC DNA]</scope>
    <source>
        <strain evidence="17">G3</strain>
    </source>
</reference>
<organism evidence="17 18">
    <name type="scientific">Trichomonas vaginalis (strain ATCC PRA-98 / G3)</name>
    <dbReference type="NCBI Taxonomy" id="412133"/>
    <lineage>
        <taxon>Eukaryota</taxon>
        <taxon>Metamonada</taxon>
        <taxon>Parabasalia</taxon>
        <taxon>Trichomonadida</taxon>
        <taxon>Trichomonadidae</taxon>
        <taxon>Trichomonas</taxon>
    </lineage>
</organism>
<keyword evidence="5" id="KW-0812">Transmembrane</keyword>
<dbReference type="VEuPathDB" id="TrichDB:TVAGG3_0609780"/>
<dbReference type="EC" id="2.7.10.1" evidence="2"/>
<dbReference type="AlphaFoldDB" id="A2EJ30"/>
<keyword evidence="12" id="KW-0829">Tyrosine-protein kinase</keyword>
<dbReference type="GO" id="GO:0005886">
    <property type="term" value="C:plasma membrane"/>
    <property type="evidence" value="ECO:0007669"/>
    <property type="project" value="UniProtKB-SubCell"/>
</dbReference>
<keyword evidence="11" id="KW-0472">Membrane</keyword>
<evidence type="ECO:0000256" key="10">
    <source>
        <dbReference type="ARBA" id="ARBA00022989"/>
    </source>
</evidence>
<keyword evidence="4" id="KW-0808">Transferase</keyword>
<evidence type="ECO:0000256" key="14">
    <source>
        <dbReference type="ARBA" id="ARBA00023170"/>
    </source>
</evidence>
<dbReference type="RefSeq" id="XP_001319556.1">
    <property type="nucleotide sequence ID" value="XM_001319521.1"/>
</dbReference>
<keyword evidence="6" id="KW-0732">Signal</keyword>
<evidence type="ECO:0000256" key="3">
    <source>
        <dbReference type="ARBA" id="ARBA00022475"/>
    </source>
</evidence>
<evidence type="ECO:0000256" key="11">
    <source>
        <dbReference type="ARBA" id="ARBA00023136"/>
    </source>
</evidence>
<keyword evidence="15" id="KW-0325">Glycoprotein</keyword>
<protein>
    <recommendedName>
        <fullName evidence="2">receptor protein-tyrosine kinase</fullName>
        <ecNumber evidence="2">2.7.10.1</ecNumber>
    </recommendedName>
</protein>
<evidence type="ECO:0000313" key="17">
    <source>
        <dbReference type="EMBL" id="EAY07333.1"/>
    </source>
</evidence>
<evidence type="ECO:0000256" key="5">
    <source>
        <dbReference type="ARBA" id="ARBA00022692"/>
    </source>
</evidence>
<dbReference type="InterPro" id="IPR055163">
    <property type="entry name" value="ALK/LTK-like_GRD"/>
</dbReference>
<evidence type="ECO:0000256" key="1">
    <source>
        <dbReference type="ARBA" id="ARBA00004251"/>
    </source>
</evidence>
<dbReference type="KEGG" id="tva:4765221"/>
<keyword evidence="10" id="KW-1133">Transmembrane helix</keyword>
<evidence type="ECO:0000256" key="12">
    <source>
        <dbReference type="ARBA" id="ARBA00023137"/>
    </source>
</evidence>
<dbReference type="EMBL" id="DS113402">
    <property type="protein sequence ID" value="EAY07333.1"/>
    <property type="molecule type" value="Genomic_DNA"/>
</dbReference>
<accession>A2EJ30</accession>
<dbReference type="Proteomes" id="UP000001542">
    <property type="component" value="Unassembled WGS sequence"/>
</dbReference>
<evidence type="ECO:0000256" key="4">
    <source>
        <dbReference type="ARBA" id="ARBA00022679"/>
    </source>
</evidence>
<dbReference type="InParanoid" id="A2EJ30"/>
<evidence type="ECO:0000256" key="2">
    <source>
        <dbReference type="ARBA" id="ARBA00011902"/>
    </source>
</evidence>
<keyword evidence="3" id="KW-1003">Cell membrane</keyword>